<keyword evidence="17" id="KW-1185">Reference proteome</keyword>
<dbReference type="SUPFAM" id="SSF48371">
    <property type="entry name" value="ARM repeat"/>
    <property type="match status" value="1"/>
</dbReference>
<evidence type="ECO:0000313" key="16">
    <source>
        <dbReference type="EMBL" id="KAK4871656.1"/>
    </source>
</evidence>
<evidence type="ECO:0000256" key="11">
    <source>
        <dbReference type="ARBA" id="ARBA00051680"/>
    </source>
</evidence>
<dbReference type="GO" id="GO:0004712">
    <property type="term" value="F:protein serine/threonine/tyrosine kinase activity"/>
    <property type="evidence" value="ECO:0007669"/>
    <property type="project" value="UniProtKB-EC"/>
</dbReference>
<dbReference type="Gene3D" id="3.30.10.30">
    <property type="entry name" value="DYRK"/>
    <property type="match status" value="1"/>
</dbReference>
<evidence type="ECO:0000256" key="7">
    <source>
        <dbReference type="ARBA" id="ARBA00022777"/>
    </source>
</evidence>
<dbReference type="FunFam" id="1.10.510.10:FF:000112">
    <property type="entry name" value="Putative dual specificity tyrosine-phosphorylation-regulated kinase 2"/>
    <property type="match status" value="1"/>
</dbReference>
<dbReference type="PROSITE" id="PS50166">
    <property type="entry name" value="IMPORTIN_B_NT"/>
    <property type="match status" value="1"/>
</dbReference>
<evidence type="ECO:0000256" key="5">
    <source>
        <dbReference type="ARBA" id="ARBA00022679"/>
    </source>
</evidence>
<dbReference type="InterPro" id="IPR011989">
    <property type="entry name" value="ARM-like"/>
</dbReference>
<comment type="catalytic activity">
    <reaction evidence="10">
        <text>L-threonyl-[protein] + ATP = O-phospho-L-threonyl-[protein] + ADP + H(+)</text>
        <dbReference type="Rhea" id="RHEA:46608"/>
        <dbReference type="Rhea" id="RHEA-COMP:11060"/>
        <dbReference type="Rhea" id="RHEA-COMP:11605"/>
        <dbReference type="ChEBI" id="CHEBI:15378"/>
        <dbReference type="ChEBI" id="CHEBI:30013"/>
        <dbReference type="ChEBI" id="CHEBI:30616"/>
        <dbReference type="ChEBI" id="CHEBI:61977"/>
        <dbReference type="ChEBI" id="CHEBI:456216"/>
        <dbReference type="EC" id="2.7.12.1"/>
    </reaction>
</comment>
<dbReference type="PANTHER" id="PTHR24058:SF112">
    <property type="entry name" value="DUAL SPECIFICITY TYROSINE-PHOSPHORYLATION-REGULATED KINASE 3 HOMOLOG-RELATED"/>
    <property type="match status" value="1"/>
</dbReference>
<keyword evidence="7" id="KW-0418">Kinase</keyword>
<feature type="region of interest" description="Disordered" evidence="13">
    <location>
        <begin position="1480"/>
        <end position="1536"/>
    </location>
</feature>
<dbReference type="EMBL" id="JARPUR010000008">
    <property type="protein sequence ID" value="KAK4871656.1"/>
    <property type="molecule type" value="Genomic_DNA"/>
</dbReference>
<evidence type="ECO:0000259" key="15">
    <source>
        <dbReference type="PROSITE" id="PS50166"/>
    </source>
</evidence>
<dbReference type="PROSITE" id="PS00107">
    <property type="entry name" value="PROTEIN_KINASE_ATP"/>
    <property type="match status" value="1"/>
</dbReference>
<evidence type="ECO:0000256" key="6">
    <source>
        <dbReference type="ARBA" id="ARBA00022741"/>
    </source>
</evidence>
<dbReference type="CDD" id="cd14224">
    <property type="entry name" value="PKc_DYRK2_3"/>
    <property type="match status" value="1"/>
</dbReference>
<dbReference type="Gene3D" id="3.30.200.20">
    <property type="entry name" value="Phosphorylase Kinase, domain 1"/>
    <property type="match status" value="1"/>
</dbReference>
<keyword evidence="6 12" id="KW-0547">Nucleotide-binding</keyword>
<comment type="similarity">
    <text evidence="1">Belongs to the protein kinase superfamily. CMGC Ser/Thr protein kinase family. MNB/DYRK subfamily.</text>
</comment>
<dbReference type="InterPro" id="IPR011009">
    <property type="entry name" value="Kinase-like_dom_sf"/>
</dbReference>
<keyword evidence="3" id="KW-0723">Serine/threonine-protein kinase</keyword>
<evidence type="ECO:0000256" key="8">
    <source>
        <dbReference type="ARBA" id="ARBA00022840"/>
    </source>
</evidence>
<dbReference type="Gene3D" id="1.10.510.10">
    <property type="entry name" value="Transferase(Phosphotransferase) domain 1"/>
    <property type="match status" value="1"/>
</dbReference>
<dbReference type="SUPFAM" id="SSF56112">
    <property type="entry name" value="Protein kinase-like (PK-like)"/>
    <property type="match status" value="1"/>
</dbReference>
<feature type="compositionally biased region" description="Polar residues" evidence="13">
    <location>
        <begin position="1520"/>
        <end position="1529"/>
    </location>
</feature>
<comment type="catalytic activity">
    <reaction evidence="11">
        <text>L-tyrosyl-[protein] + ATP = O-phospho-L-tyrosyl-[protein] + ADP + H(+)</text>
        <dbReference type="Rhea" id="RHEA:10596"/>
        <dbReference type="Rhea" id="RHEA-COMP:10136"/>
        <dbReference type="Rhea" id="RHEA-COMP:20101"/>
        <dbReference type="ChEBI" id="CHEBI:15378"/>
        <dbReference type="ChEBI" id="CHEBI:30616"/>
        <dbReference type="ChEBI" id="CHEBI:46858"/>
        <dbReference type="ChEBI" id="CHEBI:61978"/>
        <dbReference type="ChEBI" id="CHEBI:456216"/>
        <dbReference type="EC" id="2.7.12.1"/>
    </reaction>
</comment>
<evidence type="ECO:0000256" key="1">
    <source>
        <dbReference type="ARBA" id="ARBA00008867"/>
    </source>
</evidence>
<dbReference type="GO" id="GO:0006886">
    <property type="term" value="P:intracellular protein transport"/>
    <property type="evidence" value="ECO:0007669"/>
    <property type="project" value="InterPro"/>
</dbReference>
<gene>
    <name evidence="16" type="ORF">RN001_015780</name>
</gene>
<evidence type="ECO:0000256" key="4">
    <source>
        <dbReference type="ARBA" id="ARBA00022553"/>
    </source>
</evidence>
<dbReference type="PROSITE" id="PS00108">
    <property type="entry name" value="PROTEIN_KINASE_ST"/>
    <property type="match status" value="1"/>
</dbReference>
<dbReference type="Pfam" id="PF00069">
    <property type="entry name" value="Pkinase"/>
    <property type="match status" value="1"/>
</dbReference>
<dbReference type="Gene3D" id="1.25.10.10">
    <property type="entry name" value="Leucine-rich Repeat Variant"/>
    <property type="match status" value="1"/>
</dbReference>
<evidence type="ECO:0000256" key="12">
    <source>
        <dbReference type="PROSITE-ProRule" id="PRU10141"/>
    </source>
</evidence>
<keyword evidence="5" id="KW-0808">Transferase</keyword>
<dbReference type="InterPro" id="IPR001494">
    <property type="entry name" value="Importin-beta_N"/>
</dbReference>
<evidence type="ECO:0000313" key="17">
    <source>
        <dbReference type="Proteomes" id="UP001353858"/>
    </source>
</evidence>
<comment type="catalytic activity">
    <reaction evidence="9">
        <text>L-seryl-[protein] + ATP = O-phospho-L-seryl-[protein] + ADP + H(+)</text>
        <dbReference type="Rhea" id="RHEA:17989"/>
        <dbReference type="Rhea" id="RHEA-COMP:9863"/>
        <dbReference type="Rhea" id="RHEA-COMP:11604"/>
        <dbReference type="ChEBI" id="CHEBI:15378"/>
        <dbReference type="ChEBI" id="CHEBI:29999"/>
        <dbReference type="ChEBI" id="CHEBI:30616"/>
        <dbReference type="ChEBI" id="CHEBI:83421"/>
        <dbReference type="ChEBI" id="CHEBI:456216"/>
        <dbReference type="EC" id="2.7.12.1"/>
    </reaction>
</comment>
<proteinExistence type="inferred from homology"/>
<dbReference type="GO" id="GO:0004674">
    <property type="term" value="F:protein serine/threonine kinase activity"/>
    <property type="evidence" value="ECO:0007669"/>
    <property type="project" value="UniProtKB-KW"/>
</dbReference>
<evidence type="ECO:0000256" key="13">
    <source>
        <dbReference type="SAM" id="MobiDB-lite"/>
    </source>
</evidence>
<evidence type="ECO:0000256" key="9">
    <source>
        <dbReference type="ARBA" id="ARBA00049003"/>
    </source>
</evidence>
<dbReference type="GO" id="GO:0005737">
    <property type="term" value="C:cytoplasm"/>
    <property type="evidence" value="ECO:0007669"/>
    <property type="project" value="TreeGrafter"/>
</dbReference>
<keyword evidence="8 12" id="KW-0067">ATP-binding</keyword>
<dbReference type="GO" id="GO:0031267">
    <property type="term" value="F:small GTPase binding"/>
    <property type="evidence" value="ECO:0007669"/>
    <property type="project" value="InterPro"/>
</dbReference>
<dbReference type="PANTHER" id="PTHR24058">
    <property type="entry name" value="DUAL SPECIFICITY PROTEIN KINASE"/>
    <property type="match status" value="1"/>
</dbReference>
<comment type="caution">
    <text evidence="16">The sequence shown here is derived from an EMBL/GenBank/DDBJ whole genome shotgun (WGS) entry which is preliminary data.</text>
</comment>
<dbReference type="GO" id="GO:0005634">
    <property type="term" value="C:nucleus"/>
    <property type="evidence" value="ECO:0007669"/>
    <property type="project" value="TreeGrafter"/>
</dbReference>
<feature type="compositionally biased region" description="Polar residues" evidence="13">
    <location>
        <begin position="1492"/>
        <end position="1509"/>
    </location>
</feature>
<evidence type="ECO:0000256" key="3">
    <source>
        <dbReference type="ARBA" id="ARBA00022527"/>
    </source>
</evidence>
<dbReference type="Pfam" id="PF03810">
    <property type="entry name" value="IBN_N"/>
    <property type="match status" value="1"/>
</dbReference>
<dbReference type="InterPro" id="IPR050494">
    <property type="entry name" value="Ser_Thr_dual-spec_kinase"/>
</dbReference>
<dbReference type="SMART" id="SM00220">
    <property type="entry name" value="S_TKc"/>
    <property type="match status" value="1"/>
</dbReference>
<dbReference type="InterPro" id="IPR017441">
    <property type="entry name" value="Protein_kinase_ATP_BS"/>
</dbReference>
<dbReference type="Proteomes" id="UP001353858">
    <property type="component" value="Unassembled WGS sequence"/>
</dbReference>
<protein>
    <recommendedName>
        <fullName evidence="2">dual-specificity kinase</fullName>
        <ecNumber evidence="2">2.7.12.1</ecNumber>
    </recommendedName>
</protein>
<dbReference type="PROSITE" id="PS50011">
    <property type="entry name" value="PROTEIN_KINASE_DOM"/>
    <property type="match status" value="1"/>
</dbReference>
<dbReference type="GO" id="GO:0005524">
    <property type="term" value="F:ATP binding"/>
    <property type="evidence" value="ECO:0007669"/>
    <property type="project" value="UniProtKB-UniRule"/>
</dbReference>
<dbReference type="EC" id="2.7.12.1" evidence="2"/>
<keyword evidence="4" id="KW-0597">Phosphoprotein</keyword>
<dbReference type="InterPro" id="IPR042521">
    <property type="entry name" value="DYRK"/>
</dbReference>
<feature type="domain" description="Protein kinase" evidence="14">
    <location>
        <begin position="1159"/>
        <end position="1472"/>
    </location>
</feature>
<name>A0AAN7P0X2_9COLE</name>
<dbReference type="InterPro" id="IPR000719">
    <property type="entry name" value="Prot_kinase_dom"/>
</dbReference>
<dbReference type="InterPro" id="IPR016024">
    <property type="entry name" value="ARM-type_fold"/>
</dbReference>
<evidence type="ECO:0000256" key="2">
    <source>
        <dbReference type="ARBA" id="ARBA00013203"/>
    </source>
</evidence>
<organism evidence="16 17">
    <name type="scientific">Aquatica leii</name>
    <dbReference type="NCBI Taxonomy" id="1421715"/>
    <lineage>
        <taxon>Eukaryota</taxon>
        <taxon>Metazoa</taxon>
        <taxon>Ecdysozoa</taxon>
        <taxon>Arthropoda</taxon>
        <taxon>Hexapoda</taxon>
        <taxon>Insecta</taxon>
        <taxon>Pterygota</taxon>
        <taxon>Neoptera</taxon>
        <taxon>Endopterygota</taxon>
        <taxon>Coleoptera</taxon>
        <taxon>Polyphaga</taxon>
        <taxon>Elateriformia</taxon>
        <taxon>Elateroidea</taxon>
        <taxon>Lampyridae</taxon>
        <taxon>Luciolinae</taxon>
        <taxon>Aquatica</taxon>
    </lineage>
</organism>
<sequence>MKPEMALKDALLEIISCMLSPNTDLRGVAEERRKALEVTEEYAVYLADILLTAEEALEERQMAGILLKQYVRNHWTEADEFVPPATSDFVKQKLKSSLPNGLCDTIGKIRNTSAIILVYIARCDYPYNWPEMIDDILSKLEPGDENSCSGILSFISDFSRLATCSQICESTEKIYPFLYMIGQGLKYPTHIRAKAVLQFANFPCELSMVKDEKGAITNTVTNFCLMCSMQLTLPHPEQSDYILKSQILKAYSLLLSKMPPTIIKPIVDVLPTIWQILFRCGIIFDDMLVKETLPYRDPGESLEDPPLFYTLVYNVFEVLQTILTIEANPPEVLVVLSDLIYHTILFMAIPQDTEDRWKHDPDVYFSEDVDEDCVSTSVRIQAKQFLLTLIHRINRVTIINALTEAVEKHLTFSKLKSESYYWRIMEATIYAVGAIKSFIVDLYQTKQLQNFNIINYLNQWAAELGPCPAWLMLARIMWIGGRYALLLRSNIISIYVMSIVHNLGEPSSILRYSAIRSILLHLTTVNESEHKFVYVELRYTLAHALIDALDHLQGDILHIGLYALEKLLKLEPPFIEGIQNELIALVLNIFARNISSLKVVKSLHPIIKEMCVHSNCRKNFENKFLPIFTDVLNQVISADKSQLTSFEAQCNAIEVLNTLVKYSFEPISDNLITYGFIGLSNCIITVDDSAITQCGADCLRSYLCKGTSNILEFRDNEGRSGTDYILNVLKYVLDPHKMEFACKQVGRFFITAMHTLGPQLDQHFSFLLRGVLSSMQRANTIPVEKSLLIIFAYLFYYHLEAVINYLTLIPGPDGQSALAFVLDRWLLKDYIYGGKYQFNLNVLALTRLIEHTFIQEDERVADIKVKEYAEFEDDEYSTYKHSGFFNEIPILLKIIKHLLYTLQLLSANMYQNDMVSENLDSESAISKHQRNVKSYCGSYSSSQTSMWSDSDNESDHDSGDIINETPDPLDATDPIYNVKITEYLTNFLKNCSENEYFRSYVQFLNNNEKNFLSKIGVSDGGTLPPVKINSPPASSVLPDLYIQDGESLPPVKISPPPSLLQYLQTHMVNRLTPASMPPQQQQQEKPKTMVATPEQVMKLYMNKLTPYEHLEIFNYPQIYFIGANAKKRPGIIGSPNNCDYDNDQGSYIHIPHDHVAYRYEVLKVIGKGSFGQVVKAYDHKTHMHVALKMVRNEKRFHRQAQEEIRILEHLRKQDKDNTMNIIHMLDSFTFRNHMCITFELLSINLYELIKKNKFQGFSLQLVRKFSHSLLQCLDALNRNKIIHCDMKPENVLLKQQGRSGLKVIDFGSSCYEHQRVYTYIQSRFYRAPEVILGAKYGMPIDMWSLGCILAELLTGFPLLPGEDEADQLACIMELLGMPPQRLLDQSKRAKNFFSSKGHPRYCIPTTLADGSVVFNGGLSRRGKLRGPPGSKQLKMALKGCDDPLFLDFIKRCLEWDPEVRMTPAAALRHAWLRRRLPRPPQDKIEPIRTPTVPRTSKSNTLISNSSTKVRVQLNEERSATLHSQHSTHSGKLPPVT</sequence>
<dbReference type="InterPro" id="IPR008271">
    <property type="entry name" value="Ser/Thr_kinase_AS"/>
</dbReference>
<reference evidence="17" key="1">
    <citation type="submission" date="2023-01" db="EMBL/GenBank/DDBJ databases">
        <title>Key to firefly adult light organ development and bioluminescence: homeobox transcription factors regulate luciferase expression and transportation to peroxisome.</title>
        <authorList>
            <person name="Fu X."/>
        </authorList>
    </citation>
    <scope>NUCLEOTIDE SEQUENCE [LARGE SCALE GENOMIC DNA]</scope>
</reference>
<evidence type="ECO:0000256" key="10">
    <source>
        <dbReference type="ARBA" id="ARBA00049308"/>
    </source>
</evidence>
<dbReference type="SMART" id="SM00913">
    <property type="entry name" value="IBN_N"/>
    <property type="match status" value="1"/>
</dbReference>
<feature type="domain" description="Importin N-terminal" evidence="15">
    <location>
        <begin position="29"/>
        <end position="100"/>
    </location>
</feature>
<feature type="region of interest" description="Disordered" evidence="13">
    <location>
        <begin position="941"/>
        <end position="967"/>
    </location>
</feature>
<dbReference type="GO" id="GO:0005856">
    <property type="term" value="C:cytoskeleton"/>
    <property type="evidence" value="ECO:0007669"/>
    <property type="project" value="TreeGrafter"/>
</dbReference>
<feature type="binding site" evidence="12">
    <location>
        <position position="1188"/>
    </location>
    <ligand>
        <name>ATP</name>
        <dbReference type="ChEBI" id="CHEBI:30616"/>
    </ligand>
</feature>
<evidence type="ECO:0000259" key="14">
    <source>
        <dbReference type="PROSITE" id="PS50011"/>
    </source>
</evidence>
<dbReference type="FunFam" id="3.30.200.20:FF:000127">
    <property type="entry name" value="Putative dual specificity tyrosine-phosphorylation-regulated kinase 2"/>
    <property type="match status" value="1"/>
</dbReference>
<accession>A0AAN7P0X2</accession>